<keyword evidence="4 6" id="KW-1133">Transmembrane helix</keyword>
<keyword evidence="3 6" id="KW-0812">Transmembrane</keyword>
<feature type="transmembrane region" description="Helical" evidence="6">
    <location>
        <begin position="91"/>
        <end position="112"/>
    </location>
</feature>
<organism evidence="7 8">
    <name type="scientific">Eleutherodactylus coqui</name>
    <name type="common">Puerto Rican coqui</name>
    <dbReference type="NCBI Taxonomy" id="57060"/>
    <lineage>
        <taxon>Eukaryota</taxon>
        <taxon>Metazoa</taxon>
        <taxon>Chordata</taxon>
        <taxon>Craniata</taxon>
        <taxon>Vertebrata</taxon>
        <taxon>Euteleostomi</taxon>
        <taxon>Amphibia</taxon>
        <taxon>Batrachia</taxon>
        <taxon>Anura</taxon>
        <taxon>Neobatrachia</taxon>
        <taxon>Hyloidea</taxon>
        <taxon>Eleutherodactylidae</taxon>
        <taxon>Eleutherodactylinae</taxon>
        <taxon>Eleutherodactylus</taxon>
        <taxon>Eleutherodactylus</taxon>
    </lineage>
</organism>
<evidence type="ECO:0008006" key="9">
    <source>
        <dbReference type="Google" id="ProtNLM"/>
    </source>
</evidence>
<dbReference type="PANTHER" id="PTHR31548">
    <property type="entry name" value="CLARIN"/>
    <property type="match status" value="1"/>
</dbReference>
<keyword evidence="5 6" id="KW-0472">Membrane</keyword>
<keyword evidence="8" id="KW-1185">Reference proteome</keyword>
<evidence type="ECO:0000256" key="5">
    <source>
        <dbReference type="ARBA" id="ARBA00023136"/>
    </source>
</evidence>
<gene>
    <name evidence="7" type="ORF">GDO78_014966</name>
</gene>
<evidence type="ECO:0000256" key="6">
    <source>
        <dbReference type="SAM" id="Phobius"/>
    </source>
</evidence>
<protein>
    <recommendedName>
        <fullName evidence="9">Clarin-3</fullName>
    </recommendedName>
</protein>
<comment type="subcellular location">
    <subcellularLocation>
        <location evidence="1">Membrane</location>
        <topology evidence="1">Multi-pass membrane protein</topology>
    </subcellularLocation>
</comment>
<comment type="caution">
    <text evidence="7">The sequence shown here is derived from an EMBL/GenBank/DDBJ whole genome shotgun (WGS) entry which is preliminary data.</text>
</comment>
<dbReference type="PANTHER" id="PTHR31548:SF3">
    <property type="entry name" value="CLARIN-3"/>
    <property type="match status" value="1"/>
</dbReference>
<dbReference type="GO" id="GO:0016020">
    <property type="term" value="C:membrane"/>
    <property type="evidence" value="ECO:0007669"/>
    <property type="project" value="UniProtKB-SubCell"/>
</dbReference>
<evidence type="ECO:0000256" key="1">
    <source>
        <dbReference type="ARBA" id="ARBA00004141"/>
    </source>
</evidence>
<evidence type="ECO:0000256" key="3">
    <source>
        <dbReference type="ARBA" id="ARBA00022692"/>
    </source>
</evidence>
<evidence type="ECO:0000313" key="7">
    <source>
        <dbReference type="EMBL" id="KAG9467428.1"/>
    </source>
</evidence>
<dbReference type="OrthoDB" id="9450082at2759"/>
<proteinExistence type="inferred from homology"/>
<evidence type="ECO:0000313" key="8">
    <source>
        <dbReference type="Proteomes" id="UP000770717"/>
    </source>
</evidence>
<dbReference type="GO" id="GO:0007605">
    <property type="term" value="P:sensory perception of sound"/>
    <property type="evidence" value="ECO:0007669"/>
    <property type="project" value="UniProtKB-ARBA"/>
</dbReference>
<dbReference type="Gene3D" id="1.20.140.150">
    <property type="match status" value="1"/>
</dbReference>
<comment type="similarity">
    <text evidence="2">Belongs to the clarin family.</text>
</comment>
<sequence length="230" mass="25417">MPSKQKTLLFFAGFVSSIGSFVVICTCLATQEWVSSGVQYMGKNYSGLALVDLGLFDTSCTKTITVGSGIGSPKKERKVLDILKDNSSTKILHILIILLLVVGLISAFLGSATTCLNTLSNPYLTFLGPLGVYVWTSINGIAILLAIILFTVNIEANKLPKEIALILEDYTDVYGSAKNTYRYSFWLLLLSLFLNIGTIAIIFYYQHARYSQQIKKERPMETASRDVILF</sequence>
<feature type="transmembrane region" description="Helical" evidence="6">
    <location>
        <begin position="132"/>
        <end position="152"/>
    </location>
</feature>
<accession>A0A8J6EE17</accession>
<dbReference type="Proteomes" id="UP000770717">
    <property type="component" value="Unassembled WGS sequence"/>
</dbReference>
<feature type="transmembrane region" description="Helical" evidence="6">
    <location>
        <begin position="185"/>
        <end position="205"/>
    </location>
</feature>
<dbReference type="EMBL" id="WNTK01001396">
    <property type="protein sequence ID" value="KAG9467428.1"/>
    <property type="molecule type" value="Genomic_DNA"/>
</dbReference>
<feature type="transmembrane region" description="Helical" evidence="6">
    <location>
        <begin position="45"/>
        <end position="70"/>
    </location>
</feature>
<reference evidence="7" key="1">
    <citation type="thesis" date="2020" institute="ProQuest LLC" country="789 East Eisenhower Parkway, Ann Arbor, MI, USA">
        <title>Comparative Genomics and Chromosome Evolution.</title>
        <authorList>
            <person name="Mudd A.B."/>
        </authorList>
    </citation>
    <scope>NUCLEOTIDE SEQUENCE</scope>
    <source>
        <strain evidence="7">HN-11 Male</strain>
        <tissue evidence="7">Kidney and liver</tissue>
    </source>
</reference>
<dbReference type="Pfam" id="PF25807">
    <property type="entry name" value="Clarin-2"/>
    <property type="match status" value="1"/>
</dbReference>
<evidence type="ECO:0000256" key="2">
    <source>
        <dbReference type="ARBA" id="ARBA00005787"/>
    </source>
</evidence>
<dbReference type="AlphaFoldDB" id="A0A8J6EE17"/>
<dbReference type="InterPro" id="IPR026748">
    <property type="entry name" value="Clarin"/>
</dbReference>
<evidence type="ECO:0000256" key="4">
    <source>
        <dbReference type="ARBA" id="ARBA00022989"/>
    </source>
</evidence>
<name>A0A8J6EE17_ELECQ</name>